<keyword evidence="1" id="KW-0238">DNA-binding</keyword>
<dbReference type="PANTHER" id="PTHR46558:SF13">
    <property type="entry name" value="HTH-TYPE TRANSCRIPTIONAL REGULATOR IMMR"/>
    <property type="match status" value="1"/>
</dbReference>
<feature type="coiled-coil region" evidence="2">
    <location>
        <begin position="94"/>
        <end position="128"/>
    </location>
</feature>
<dbReference type="SUPFAM" id="SSF47413">
    <property type="entry name" value="lambda repressor-like DNA-binding domains"/>
    <property type="match status" value="1"/>
</dbReference>
<dbReference type="InterPro" id="IPR010982">
    <property type="entry name" value="Lambda_DNA-bd_dom_sf"/>
</dbReference>
<dbReference type="RefSeq" id="WP_012177440.1">
    <property type="nucleotide sequence ID" value="NC_009952.1"/>
</dbReference>
<dbReference type="AlphaFoldDB" id="A8LQW5"/>
<dbReference type="Proteomes" id="UP000006833">
    <property type="component" value="Chromosome"/>
</dbReference>
<protein>
    <submittedName>
        <fullName evidence="4">Transcriptional regulator</fullName>
    </submittedName>
</protein>
<proteinExistence type="predicted"/>
<evidence type="ECO:0000313" key="5">
    <source>
        <dbReference type="Proteomes" id="UP000006833"/>
    </source>
</evidence>
<sequence length="130" mass="14384">MPEDQDWYSEATATFGDRLAGAREAVGLTQAQLAKRLGVKAKTLRDWEEDLSEPRANRIQMLSGLLNVSLSWLMTGEGEGIDAPDLGSDMPGDVRAALTELRQVQAEMTRLSGRMARLEKRLRKSLENAP</sequence>
<evidence type="ECO:0000259" key="3">
    <source>
        <dbReference type="PROSITE" id="PS50943"/>
    </source>
</evidence>
<dbReference type="Gene3D" id="1.10.260.40">
    <property type="entry name" value="lambda repressor-like DNA-binding domains"/>
    <property type="match status" value="1"/>
</dbReference>
<dbReference type="InterPro" id="IPR001387">
    <property type="entry name" value="Cro/C1-type_HTH"/>
</dbReference>
<dbReference type="KEGG" id="dsh:Dshi_0763"/>
<dbReference type="EMBL" id="CP000830">
    <property type="protein sequence ID" value="ABV92508.1"/>
    <property type="molecule type" value="Genomic_DNA"/>
</dbReference>
<dbReference type="STRING" id="398580.Dshi_0763"/>
<evidence type="ECO:0000256" key="1">
    <source>
        <dbReference type="ARBA" id="ARBA00023125"/>
    </source>
</evidence>
<feature type="domain" description="HTH cro/C1-type" evidence="3">
    <location>
        <begin position="19"/>
        <end position="73"/>
    </location>
</feature>
<dbReference type="Pfam" id="PF01381">
    <property type="entry name" value="HTH_3"/>
    <property type="match status" value="1"/>
</dbReference>
<keyword evidence="5" id="KW-1185">Reference proteome</keyword>
<dbReference type="HOGENOM" id="CLU_066192_6_0_5"/>
<keyword evidence="2" id="KW-0175">Coiled coil</keyword>
<dbReference type="SMART" id="SM00530">
    <property type="entry name" value="HTH_XRE"/>
    <property type="match status" value="1"/>
</dbReference>
<dbReference type="PANTHER" id="PTHR46558">
    <property type="entry name" value="TRACRIPTIONAL REGULATORY PROTEIN-RELATED-RELATED"/>
    <property type="match status" value="1"/>
</dbReference>
<dbReference type="GO" id="GO:0003677">
    <property type="term" value="F:DNA binding"/>
    <property type="evidence" value="ECO:0007669"/>
    <property type="project" value="UniProtKB-KW"/>
</dbReference>
<evidence type="ECO:0000256" key="2">
    <source>
        <dbReference type="SAM" id="Coils"/>
    </source>
</evidence>
<gene>
    <name evidence="4" type="ordered locus">Dshi_0763</name>
</gene>
<dbReference type="CDD" id="cd00093">
    <property type="entry name" value="HTH_XRE"/>
    <property type="match status" value="1"/>
</dbReference>
<organism evidence="4 5">
    <name type="scientific">Dinoroseobacter shibae (strain DSM 16493 / NCIMB 14021 / DFL 12)</name>
    <dbReference type="NCBI Taxonomy" id="398580"/>
    <lineage>
        <taxon>Bacteria</taxon>
        <taxon>Pseudomonadati</taxon>
        <taxon>Pseudomonadota</taxon>
        <taxon>Alphaproteobacteria</taxon>
        <taxon>Rhodobacterales</taxon>
        <taxon>Roseobacteraceae</taxon>
        <taxon>Dinoroseobacter</taxon>
    </lineage>
</organism>
<dbReference type="OrthoDB" id="5659783at2"/>
<name>A8LQW5_DINSH</name>
<evidence type="ECO:0000313" key="4">
    <source>
        <dbReference type="EMBL" id="ABV92508.1"/>
    </source>
</evidence>
<dbReference type="PROSITE" id="PS50943">
    <property type="entry name" value="HTH_CROC1"/>
    <property type="match status" value="1"/>
</dbReference>
<dbReference type="eggNOG" id="COG1813">
    <property type="taxonomic scope" value="Bacteria"/>
</dbReference>
<reference evidence="5" key="1">
    <citation type="journal article" date="2010" name="ISME J.">
        <title>The complete genome sequence of the algal symbiont Dinoroseobacter shibae: a hitchhiker's guide to life in the sea.</title>
        <authorList>
            <person name="Wagner-Dobler I."/>
            <person name="Ballhausen B."/>
            <person name="Berger M."/>
            <person name="Brinkhoff T."/>
            <person name="Buchholz I."/>
            <person name="Bunk B."/>
            <person name="Cypionka H."/>
            <person name="Daniel R."/>
            <person name="Drepper T."/>
            <person name="Gerdts G."/>
            <person name="Hahnke S."/>
            <person name="Han C."/>
            <person name="Jahn D."/>
            <person name="Kalhoefer D."/>
            <person name="Kiss H."/>
            <person name="Klenk H.P."/>
            <person name="Kyrpides N."/>
            <person name="Liebl W."/>
            <person name="Liesegang H."/>
            <person name="Meincke L."/>
            <person name="Pati A."/>
            <person name="Petersen J."/>
            <person name="Piekarski T."/>
            <person name="Pommerenke C."/>
            <person name="Pradella S."/>
            <person name="Pukall R."/>
            <person name="Rabus R."/>
            <person name="Stackebrandt E."/>
            <person name="Thole S."/>
            <person name="Thompson L."/>
            <person name="Tielen P."/>
            <person name="Tomasch J."/>
            <person name="von Jan M."/>
            <person name="Wanphrut N."/>
            <person name="Wichels A."/>
            <person name="Zech H."/>
            <person name="Simon M."/>
        </authorList>
    </citation>
    <scope>NUCLEOTIDE SEQUENCE [LARGE SCALE GENOMIC DNA]</scope>
    <source>
        <strain evidence="5">DSM 16493 / NCIMB 14021 / DFL 12</strain>
    </source>
</reference>
<accession>A8LQW5</accession>